<proteinExistence type="predicted"/>
<comment type="caution">
    <text evidence="2">The sequence shown here is derived from an EMBL/GenBank/DDBJ whole genome shotgun (WGS) entry which is preliminary data.</text>
</comment>
<evidence type="ECO:0000256" key="1">
    <source>
        <dbReference type="SAM" id="MobiDB-lite"/>
    </source>
</evidence>
<protein>
    <submittedName>
        <fullName evidence="2">Uncharacterized protein</fullName>
    </submittedName>
</protein>
<dbReference type="AlphaFoldDB" id="A0A699GWW6"/>
<name>A0A699GWW6_TANCI</name>
<feature type="region of interest" description="Disordered" evidence="1">
    <location>
        <begin position="260"/>
        <end position="290"/>
    </location>
</feature>
<sequence>MIVINEASIRHDLRLNDAEGTSCLSNAVIFKELARMGITMASAIICLANNQHFNFSKYILDNLKKNLEDGVPFYMFLRFIQEFMNHQLGDVSHHKDTPIPDAPSSSQPYRKHKPKRKGRKGRKETEVSSTEIHIEDHVPTTSNDLLPSAIKETIVDKEESSKQGSKISDINVDAEIIVDEVSTAGGKLNDANEEPVKDKGKAKLVEESKIQKSRKDQIVIDKEVARRIEAEWNANMKYNTNWNEEGIEMDAERIKAPRKRIRKEKVEKDQTIKKQKGNELEHDNTKKQKLEEQQEAEELKKNLEIVPDDEDDVFVNVTPLSSKPLIIMDYKIYKEGKKEQF</sequence>
<gene>
    <name evidence="2" type="ORF">Tci_235398</name>
</gene>
<evidence type="ECO:0000313" key="2">
    <source>
        <dbReference type="EMBL" id="GEW63422.1"/>
    </source>
</evidence>
<organism evidence="2">
    <name type="scientific">Tanacetum cinerariifolium</name>
    <name type="common">Dalmatian daisy</name>
    <name type="synonym">Chrysanthemum cinerariifolium</name>
    <dbReference type="NCBI Taxonomy" id="118510"/>
    <lineage>
        <taxon>Eukaryota</taxon>
        <taxon>Viridiplantae</taxon>
        <taxon>Streptophyta</taxon>
        <taxon>Embryophyta</taxon>
        <taxon>Tracheophyta</taxon>
        <taxon>Spermatophyta</taxon>
        <taxon>Magnoliopsida</taxon>
        <taxon>eudicotyledons</taxon>
        <taxon>Gunneridae</taxon>
        <taxon>Pentapetalae</taxon>
        <taxon>asterids</taxon>
        <taxon>campanulids</taxon>
        <taxon>Asterales</taxon>
        <taxon>Asteraceae</taxon>
        <taxon>Asteroideae</taxon>
        <taxon>Anthemideae</taxon>
        <taxon>Anthemidinae</taxon>
        <taxon>Tanacetum</taxon>
    </lineage>
</organism>
<reference evidence="2" key="1">
    <citation type="journal article" date="2019" name="Sci. Rep.">
        <title>Draft genome of Tanacetum cinerariifolium, the natural source of mosquito coil.</title>
        <authorList>
            <person name="Yamashiro T."/>
            <person name="Shiraishi A."/>
            <person name="Satake H."/>
            <person name="Nakayama K."/>
        </authorList>
    </citation>
    <scope>NUCLEOTIDE SEQUENCE</scope>
</reference>
<feature type="compositionally biased region" description="Basic residues" evidence="1">
    <location>
        <begin position="109"/>
        <end position="122"/>
    </location>
</feature>
<feature type="compositionally biased region" description="Basic and acidic residues" evidence="1">
    <location>
        <begin position="264"/>
        <end position="290"/>
    </location>
</feature>
<dbReference type="EMBL" id="BKCJ010066868">
    <property type="protein sequence ID" value="GEW63422.1"/>
    <property type="molecule type" value="Genomic_DNA"/>
</dbReference>
<feature type="region of interest" description="Disordered" evidence="1">
    <location>
        <begin position="91"/>
        <end position="145"/>
    </location>
</feature>
<accession>A0A699GWW6</accession>